<evidence type="ECO:0000313" key="2">
    <source>
        <dbReference type="Proteomes" id="UP000601361"/>
    </source>
</evidence>
<dbReference type="Proteomes" id="UP000601361">
    <property type="component" value="Unassembled WGS sequence"/>
</dbReference>
<comment type="caution">
    <text evidence="1">The sequence shown here is derived from an EMBL/GenBank/DDBJ whole genome shotgun (WGS) entry which is preliminary data.</text>
</comment>
<name>A0ABQ1X9T3_9BACT</name>
<sequence length="71" mass="8045">MIRSHFPVPSYHQKKRRIEAYWLLVLLGCALLALTGSSCSVARTSLGLHDRAYPQPFTDTTSSFITLRHDL</sequence>
<protein>
    <recommendedName>
        <fullName evidence="3">H repeat-associated protein N-terminal domain-containing protein</fullName>
    </recommendedName>
</protein>
<evidence type="ECO:0008006" key="3">
    <source>
        <dbReference type="Google" id="ProtNLM"/>
    </source>
</evidence>
<evidence type="ECO:0000313" key="1">
    <source>
        <dbReference type="EMBL" id="GGG60864.1"/>
    </source>
</evidence>
<accession>A0ABQ1X9T3</accession>
<dbReference type="RefSeq" id="WP_188559742.1">
    <property type="nucleotide sequence ID" value="NZ_BMGS01000016.1"/>
</dbReference>
<proteinExistence type="predicted"/>
<dbReference type="EMBL" id="BMGS01000016">
    <property type="protein sequence ID" value="GGG60864.1"/>
    <property type="molecule type" value="Genomic_DNA"/>
</dbReference>
<organism evidence="1 2">
    <name type="scientific">Hymenobacter glacieicola</name>
    <dbReference type="NCBI Taxonomy" id="1562124"/>
    <lineage>
        <taxon>Bacteria</taxon>
        <taxon>Pseudomonadati</taxon>
        <taxon>Bacteroidota</taxon>
        <taxon>Cytophagia</taxon>
        <taxon>Cytophagales</taxon>
        <taxon>Hymenobacteraceae</taxon>
        <taxon>Hymenobacter</taxon>
    </lineage>
</organism>
<reference evidence="2" key="1">
    <citation type="journal article" date="2019" name="Int. J. Syst. Evol. Microbiol.">
        <title>The Global Catalogue of Microorganisms (GCM) 10K type strain sequencing project: providing services to taxonomists for standard genome sequencing and annotation.</title>
        <authorList>
            <consortium name="The Broad Institute Genomics Platform"/>
            <consortium name="The Broad Institute Genome Sequencing Center for Infectious Disease"/>
            <person name="Wu L."/>
            <person name="Ma J."/>
        </authorList>
    </citation>
    <scope>NUCLEOTIDE SEQUENCE [LARGE SCALE GENOMIC DNA]</scope>
    <source>
        <strain evidence="2">CGMCC 1.12990</strain>
    </source>
</reference>
<keyword evidence="2" id="KW-1185">Reference proteome</keyword>
<gene>
    <name evidence="1" type="ORF">GCM10011378_41110</name>
</gene>